<organism evidence="1 2">
    <name type="scientific">Senna tora</name>
    <dbReference type="NCBI Taxonomy" id="362788"/>
    <lineage>
        <taxon>Eukaryota</taxon>
        <taxon>Viridiplantae</taxon>
        <taxon>Streptophyta</taxon>
        <taxon>Embryophyta</taxon>
        <taxon>Tracheophyta</taxon>
        <taxon>Spermatophyta</taxon>
        <taxon>Magnoliopsida</taxon>
        <taxon>eudicotyledons</taxon>
        <taxon>Gunneridae</taxon>
        <taxon>Pentapetalae</taxon>
        <taxon>rosids</taxon>
        <taxon>fabids</taxon>
        <taxon>Fabales</taxon>
        <taxon>Fabaceae</taxon>
        <taxon>Caesalpinioideae</taxon>
        <taxon>Cassia clade</taxon>
        <taxon>Senna</taxon>
    </lineage>
</organism>
<sequence length="190" mass="21103">MSSLLQSLSLSHGSSTRNWSENFMRSLIIQVGGHKEVNDAVIESISQGWTKKVCDWVTFESLGSSVLFEVPLVGDCNLKGITLCSFYSSSSSLLANTNMTPECKLFSILIINHTKAIIQSYKQDSATSIRDNEAEWGGMVANLEAGDQMEVAIVLGQRFTVRRTIIYLVYGEPIHEEIMECSYARDKGHL</sequence>
<evidence type="ECO:0000313" key="1">
    <source>
        <dbReference type="EMBL" id="KAF7840864.1"/>
    </source>
</evidence>
<dbReference type="EMBL" id="JAAIUW010000002">
    <property type="protein sequence ID" value="KAF7840864.1"/>
    <property type="molecule type" value="Genomic_DNA"/>
</dbReference>
<dbReference type="Proteomes" id="UP000634136">
    <property type="component" value="Unassembled WGS sequence"/>
</dbReference>
<comment type="caution">
    <text evidence="1">The sequence shown here is derived from an EMBL/GenBank/DDBJ whole genome shotgun (WGS) entry which is preliminary data.</text>
</comment>
<gene>
    <name evidence="1" type="ORF">G2W53_003162</name>
</gene>
<keyword evidence="2" id="KW-1185">Reference proteome</keyword>
<dbReference type="AlphaFoldDB" id="A0A834X9N4"/>
<dbReference type="OrthoDB" id="1429998at2759"/>
<evidence type="ECO:0000313" key="2">
    <source>
        <dbReference type="Proteomes" id="UP000634136"/>
    </source>
</evidence>
<accession>A0A834X9N4</accession>
<proteinExistence type="predicted"/>
<reference evidence="1" key="1">
    <citation type="submission" date="2020-09" db="EMBL/GenBank/DDBJ databases">
        <title>Genome-Enabled Discovery of Anthraquinone Biosynthesis in Senna tora.</title>
        <authorList>
            <person name="Kang S.-H."/>
            <person name="Pandey R.P."/>
            <person name="Lee C.-M."/>
            <person name="Sim J.-S."/>
            <person name="Jeong J.-T."/>
            <person name="Choi B.-S."/>
            <person name="Jung M."/>
            <person name="Ginzburg D."/>
            <person name="Zhao K."/>
            <person name="Won S.Y."/>
            <person name="Oh T.-J."/>
            <person name="Yu Y."/>
            <person name="Kim N.-H."/>
            <person name="Lee O.R."/>
            <person name="Lee T.-H."/>
            <person name="Bashyal P."/>
            <person name="Kim T.-S."/>
            <person name="Lee W.-H."/>
            <person name="Kawkins C."/>
            <person name="Kim C.-K."/>
            <person name="Kim J.S."/>
            <person name="Ahn B.O."/>
            <person name="Rhee S.Y."/>
            <person name="Sohng J.K."/>
        </authorList>
    </citation>
    <scope>NUCLEOTIDE SEQUENCE</scope>
    <source>
        <tissue evidence="1">Leaf</tissue>
    </source>
</reference>
<protein>
    <submittedName>
        <fullName evidence="1">TMV resistance protein N-like</fullName>
    </submittedName>
</protein>
<name>A0A834X9N4_9FABA</name>